<protein>
    <submittedName>
        <fullName evidence="1">Conserved domain protein</fullName>
    </submittedName>
</protein>
<accession>A0ABP2KU59</accession>
<gene>
    <name evidence="1" type="ORF">HMPREF9445_00972</name>
</gene>
<dbReference type="SUPFAM" id="SSF53756">
    <property type="entry name" value="UDP-Glycosyltransferase/glycogen phosphorylase"/>
    <property type="match status" value="1"/>
</dbReference>
<comment type="caution">
    <text evidence="1">The sequence shown here is derived from an EMBL/GenBank/DDBJ whole genome shotgun (WGS) entry which is preliminary data.</text>
</comment>
<evidence type="ECO:0000313" key="1">
    <source>
        <dbReference type="EMBL" id="EGF53188.1"/>
    </source>
</evidence>
<dbReference type="RefSeq" id="WP_009121155.1">
    <property type="nucleotide sequence ID" value="NZ_FQWK01000004.1"/>
</dbReference>
<dbReference type="Proteomes" id="UP000010321">
    <property type="component" value="Unassembled WGS sequence"/>
</dbReference>
<keyword evidence="2" id="KW-1185">Reference proteome</keyword>
<dbReference type="EMBL" id="AFBM01000009">
    <property type="protein sequence ID" value="EGF53188.1"/>
    <property type="molecule type" value="Genomic_DNA"/>
</dbReference>
<evidence type="ECO:0000313" key="2">
    <source>
        <dbReference type="Proteomes" id="UP000010321"/>
    </source>
</evidence>
<dbReference type="Gene3D" id="3.40.50.2000">
    <property type="entry name" value="Glycogen Phosphorylase B"/>
    <property type="match status" value="2"/>
</dbReference>
<name>A0ABP2KU59_9BACE</name>
<reference evidence="1 2" key="1">
    <citation type="submission" date="2011-02" db="EMBL/GenBank/DDBJ databases">
        <authorList>
            <person name="Weinstock G."/>
            <person name="Sodergren E."/>
            <person name="Clifton S."/>
            <person name="Fulton L."/>
            <person name="Fulton B."/>
            <person name="Courtney L."/>
            <person name="Fronick C."/>
            <person name="Harrison M."/>
            <person name="Strong C."/>
            <person name="Farmer C."/>
            <person name="Delahaunty K."/>
            <person name="Markovic C."/>
            <person name="Hall O."/>
            <person name="Minx P."/>
            <person name="Tomlinson C."/>
            <person name="Mitreva M."/>
            <person name="Hou S."/>
            <person name="Chen J."/>
            <person name="Wollam A."/>
            <person name="Pepin K.H."/>
            <person name="Johnson M."/>
            <person name="Bhonagiri V."/>
            <person name="Zhang X."/>
            <person name="Suruliraj S."/>
            <person name="Warren W."/>
            <person name="Chinwalla A."/>
            <person name="Mardis E.R."/>
            <person name="Wilson R.K."/>
        </authorList>
    </citation>
    <scope>NUCLEOTIDE SEQUENCE [LARGE SCALE GENOMIC DNA]</scope>
    <source>
        <strain evidence="1 2">YIT 12056</strain>
    </source>
</reference>
<organism evidence="1 2">
    <name type="scientific">Bacteroides clarus YIT 12056</name>
    <dbReference type="NCBI Taxonomy" id="762984"/>
    <lineage>
        <taxon>Bacteria</taxon>
        <taxon>Pseudomonadati</taxon>
        <taxon>Bacteroidota</taxon>
        <taxon>Bacteroidia</taxon>
        <taxon>Bacteroidales</taxon>
        <taxon>Bacteroidaceae</taxon>
        <taxon>Bacteroides</taxon>
    </lineage>
</organism>
<proteinExistence type="predicted"/>
<sequence length="412" mass="48033">MRILFVAPSSYPVFGAEANVNAKMLNALTEGGAIVDLVCRSVRSNRTCYPESTTDFFFGKVNSINLVKVDTAFDLSTILRHLKTFFKTGYIYKGIDWAFDAISVCEKLIKLYQYDYVYTYDYPSEVVGAYIARTYKIKWVATWNDPYMWVKYPYPYGKGADTRVNLFRKKLILDIGKYTFYNVFPSTRLRDYMLQYMVGMNKTRCLISPHIIMEKLIPQEVSMKYGKVLRIIHAGALGRERNPEILLKGIRSFLDKVTDAQIEFTFLGILERMHNRTFYEQIETLQLNKWIKCLPPVSYMESLSVIKQYDLCLLLEAPCEEGIFLPSKISDYMQNKKTIWAISPIDGVLHDMYSDGIIDYFSNVRSTEDISSTLYNIYTDYRLTNLRHPDKVCEYFLSQNVYSRHLNNIMND</sequence>